<keyword evidence="3" id="KW-0812">Transmembrane</keyword>
<dbReference type="Pfam" id="PF00990">
    <property type="entry name" value="GGDEF"/>
    <property type="match status" value="1"/>
</dbReference>
<reference evidence="5 6" key="1">
    <citation type="journal article" date="2017" name="Syst. Appl. Microbiol.">
        <title>Lebetimonas natsushimae sp. nov., a novel strictly anaerobic, moderately thermophilic chemoautotroph isolated from a deep-sea hydrothermal vent polychaete nest in the Mid-Okinawa Trough.</title>
        <authorList>
            <person name="Nagata R."/>
            <person name="Takaki Y."/>
            <person name="Tame A."/>
            <person name="Nunoura T."/>
            <person name="Muto H."/>
            <person name="Mino S."/>
            <person name="Sawayama S."/>
            <person name="Takai K."/>
            <person name="Nakagawa S."/>
        </authorList>
    </citation>
    <scope>NUCLEOTIDE SEQUENCE [LARGE SCALE GENOMIC DNA]</scope>
    <source>
        <strain evidence="5 6">HS1857</strain>
    </source>
</reference>
<dbReference type="Gene3D" id="3.30.70.270">
    <property type="match status" value="1"/>
</dbReference>
<dbReference type="PANTHER" id="PTHR45138:SF9">
    <property type="entry name" value="DIGUANYLATE CYCLASE DGCM-RELATED"/>
    <property type="match status" value="1"/>
</dbReference>
<organism evidence="5 6">
    <name type="scientific">Lebetimonas natsushimae</name>
    <dbReference type="NCBI Taxonomy" id="1936991"/>
    <lineage>
        <taxon>Bacteria</taxon>
        <taxon>Pseudomonadati</taxon>
        <taxon>Campylobacterota</taxon>
        <taxon>Epsilonproteobacteria</taxon>
        <taxon>Nautiliales</taxon>
        <taxon>Nautiliaceae</taxon>
        <taxon>Lebetimonas</taxon>
    </lineage>
</organism>
<dbReference type="SUPFAM" id="SSF55073">
    <property type="entry name" value="Nucleotide cyclase"/>
    <property type="match status" value="1"/>
</dbReference>
<dbReference type="SMART" id="SM00267">
    <property type="entry name" value="GGDEF"/>
    <property type="match status" value="1"/>
</dbReference>
<dbReference type="GO" id="GO:0052621">
    <property type="term" value="F:diguanylate cyclase activity"/>
    <property type="evidence" value="ECO:0007669"/>
    <property type="project" value="UniProtKB-EC"/>
</dbReference>
<dbReference type="CDD" id="cd01949">
    <property type="entry name" value="GGDEF"/>
    <property type="match status" value="1"/>
</dbReference>
<name>A0A292YB05_9BACT</name>
<evidence type="ECO:0000259" key="4">
    <source>
        <dbReference type="PROSITE" id="PS50887"/>
    </source>
</evidence>
<dbReference type="RefSeq" id="WP_096258100.1">
    <property type="nucleotide sequence ID" value="NZ_BDME01000001.1"/>
</dbReference>
<dbReference type="CDD" id="cd01007">
    <property type="entry name" value="PBP2_BvgS_HisK_like"/>
    <property type="match status" value="1"/>
</dbReference>
<dbReference type="FunFam" id="3.30.70.270:FF:000001">
    <property type="entry name" value="Diguanylate cyclase domain protein"/>
    <property type="match status" value="1"/>
</dbReference>
<protein>
    <recommendedName>
        <fullName evidence="1">diguanylate cyclase</fullName>
        <ecNumber evidence="1">2.7.7.65</ecNumber>
    </recommendedName>
</protein>
<comment type="catalytic activity">
    <reaction evidence="2">
        <text>2 GTP = 3',3'-c-di-GMP + 2 diphosphate</text>
        <dbReference type="Rhea" id="RHEA:24898"/>
        <dbReference type="ChEBI" id="CHEBI:33019"/>
        <dbReference type="ChEBI" id="CHEBI:37565"/>
        <dbReference type="ChEBI" id="CHEBI:58805"/>
        <dbReference type="EC" id="2.7.7.65"/>
    </reaction>
</comment>
<dbReference type="NCBIfam" id="TIGR00254">
    <property type="entry name" value="GGDEF"/>
    <property type="match status" value="1"/>
</dbReference>
<dbReference type="AlphaFoldDB" id="A0A292YB05"/>
<dbReference type="InterPro" id="IPR000160">
    <property type="entry name" value="GGDEF_dom"/>
</dbReference>
<keyword evidence="6" id="KW-1185">Reference proteome</keyword>
<proteinExistence type="predicted"/>
<keyword evidence="3" id="KW-1133">Transmembrane helix</keyword>
<gene>
    <name evidence="5" type="ORF">LNAT_P0233</name>
</gene>
<dbReference type="InterPro" id="IPR043128">
    <property type="entry name" value="Rev_trsase/Diguanyl_cyclase"/>
</dbReference>
<dbReference type="Gene3D" id="3.40.190.10">
    <property type="entry name" value="Periplasmic binding protein-like II"/>
    <property type="match status" value="2"/>
</dbReference>
<sequence length="626" mass="73692">MRYLIIFLFGFLFAIDVYIPENAVYYANFFKDSEFKVKFYKNIDKIDLNNSLAVVPFGFIPEILKNNYRILAPLEREDEYIVSNVKLDRIKTVANPTFATKIFFSSLDNNIIFKKASIRDFFRKKIDAIVLNKPIKNYYEYDLKSFGLEFNRFYLIASNGFINKKSDMIEETVENIEESPLFKPNLVYKSFIVSSVYLNKKINFDELLYENYIDNHISRKVLKVIVTPNWPPFDFIEERELKGIGVDFWRLLAKKANLDYEFILESYWPNVLKQIKEGKADITINTSETKDRKEYAVFTKPYMKFPLALVCRKNVQENDIYKLKIGVGKDFTAEKLMKKHYPKINLTEKKNTIEALKNVENGKIDCVVDSLPVLIYLVNKNNILNVKLYKKLPIDFKLQIMIRKDLVYLRDKLNDAIDKISDEEKNTIVSKYIGLIDEEIVKHKKEKILNLLILIILIIVIVILIYKYFRIHKIANYDKLTKIYNRNILSKELKKLLNHRGSVIYFDIDHFKNINDTYGHEKGDFVLKELAKIIKNNIREDDFFGRWGGEEFLIILPYTSYFEAIIVAEKLRKIIESHDFDGIKVTSSFGVTYVKKDDNEETLLERVDRALYEAKNSGRNQVKGIL</sequence>
<dbReference type="SUPFAM" id="SSF53850">
    <property type="entry name" value="Periplasmic binding protein-like II"/>
    <property type="match status" value="1"/>
</dbReference>
<evidence type="ECO:0000256" key="3">
    <source>
        <dbReference type="SAM" id="Phobius"/>
    </source>
</evidence>
<evidence type="ECO:0000256" key="1">
    <source>
        <dbReference type="ARBA" id="ARBA00012528"/>
    </source>
</evidence>
<dbReference type="Pfam" id="PF00497">
    <property type="entry name" value="SBP_bac_3"/>
    <property type="match status" value="1"/>
</dbReference>
<evidence type="ECO:0000313" key="5">
    <source>
        <dbReference type="EMBL" id="GAX86938.1"/>
    </source>
</evidence>
<evidence type="ECO:0000313" key="6">
    <source>
        <dbReference type="Proteomes" id="UP000217944"/>
    </source>
</evidence>
<dbReference type="Proteomes" id="UP000217944">
    <property type="component" value="Unassembled WGS sequence"/>
</dbReference>
<feature type="domain" description="GGDEF" evidence="4">
    <location>
        <begin position="499"/>
        <end position="626"/>
    </location>
</feature>
<keyword evidence="3" id="KW-0472">Membrane</keyword>
<dbReference type="EC" id="2.7.7.65" evidence="1"/>
<dbReference type="EMBL" id="BDME01000001">
    <property type="protein sequence ID" value="GAX86938.1"/>
    <property type="molecule type" value="Genomic_DNA"/>
</dbReference>
<dbReference type="PANTHER" id="PTHR45138">
    <property type="entry name" value="REGULATORY COMPONENTS OF SENSORY TRANSDUCTION SYSTEM"/>
    <property type="match status" value="1"/>
</dbReference>
<dbReference type="SMART" id="SM00062">
    <property type="entry name" value="PBPb"/>
    <property type="match status" value="1"/>
</dbReference>
<dbReference type="OrthoDB" id="5372104at2"/>
<dbReference type="PROSITE" id="PS50887">
    <property type="entry name" value="GGDEF"/>
    <property type="match status" value="1"/>
</dbReference>
<dbReference type="InterPro" id="IPR001638">
    <property type="entry name" value="Solute-binding_3/MltF_N"/>
</dbReference>
<dbReference type="InterPro" id="IPR029787">
    <property type="entry name" value="Nucleotide_cyclase"/>
</dbReference>
<dbReference type="InterPro" id="IPR050469">
    <property type="entry name" value="Diguanylate_Cyclase"/>
</dbReference>
<feature type="transmembrane region" description="Helical" evidence="3">
    <location>
        <begin position="448"/>
        <end position="469"/>
    </location>
</feature>
<evidence type="ECO:0000256" key="2">
    <source>
        <dbReference type="ARBA" id="ARBA00034247"/>
    </source>
</evidence>
<accession>A0A292YB05</accession>
<comment type="caution">
    <text evidence="5">The sequence shown here is derived from an EMBL/GenBank/DDBJ whole genome shotgun (WGS) entry which is preliminary data.</text>
</comment>